<evidence type="ECO:0000256" key="1">
    <source>
        <dbReference type="ARBA" id="ARBA00010888"/>
    </source>
</evidence>
<keyword evidence="3" id="KW-1185">Reference proteome</keyword>
<proteinExistence type="inferred from homology"/>
<reference evidence="2 3" key="1">
    <citation type="submission" date="2010-07" db="EMBL/GenBank/DDBJ databases">
        <authorList>
            <person name="Muzny D."/>
            <person name="Qin X."/>
            <person name="Deng J."/>
            <person name="Jiang H."/>
            <person name="Liu Y."/>
            <person name="Qu J."/>
            <person name="Song X.-Z."/>
            <person name="Zhang L."/>
            <person name="Thornton R."/>
            <person name="Coyle M."/>
            <person name="Francisco L."/>
            <person name="Jackson L."/>
            <person name="Javaid M."/>
            <person name="Korchina V."/>
            <person name="Kovar C."/>
            <person name="Mata R."/>
            <person name="Mathew T."/>
            <person name="Ngo R."/>
            <person name="Nguyen L."/>
            <person name="Nguyen N."/>
            <person name="Okwuonu G."/>
            <person name="Ongeri F."/>
            <person name="Pham C."/>
            <person name="Simmons D."/>
            <person name="Wilczek-Boney K."/>
            <person name="Hale W."/>
            <person name="Jakkamsetti A."/>
            <person name="Pham P."/>
            <person name="Ruth R."/>
            <person name="San Lucas F."/>
            <person name="Warren J."/>
            <person name="Zhang J."/>
            <person name="Zhao Z."/>
            <person name="Zhou C."/>
            <person name="Zhu D."/>
            <person name="Lee S."/>
            <person name="Bess C."/>
            <person name="Blankenburg K."/>
            <person name="Forbes L."/>
            <person name="Fu Q."/>
            <person name="Gubbala S."/>
            <person name="Hirani K."/>
            <person name="Jayaseelan J.C."/>
            <person name="Lara F."/>
            <person name="Munidasa M."/>
            <person name="Palculict T."/>
            <person name="Patil S."/>
            <person name="Pu L.-L."/>
            <person name="Saada N."/>
            <person name="Tang L."/>
            <person name="Weissenberger G."/>
            <person name="Zhu Y."/>
            <person name="Hemphill L."/>
            <person name="Shang Y."/>
            <person name="Youmans B."/>
            <person name="Ayvaz T."/>
            <person name="Ross M."/>
            <person name="Santibanez J."/>
            <person name="Aqrawi P."/>
            <person name="Gross S."/>
            <person name="Joshi V."/>
            <person name="Fowler G."/>
            <person name="Nazareth L."/>
            <person name="Reid J."/>
            <person name="Worley K."/>
            <person name="Petrosino J."/>
            <person name="Highlander S."/>
            <person name="Gibbs R."/>
        </authorList>
    </citation>
    <scope>NUCLEOTIDE SEQUENCE [LARGE SCALE GENOMIC DNA]</scope>
    <source>
        <strain evidence="2 3">ATCC BAA-1640</strain>
    </source>
</reference>
<accession>E0NNK8</accession>
<protein>
    <submittedName>
        <fullName evidence="2">Uncharacterized protein</fullName>
    </submittedName>
</protein>
<dbReference type="AlphaFoldDB" id="E0NNK8"/>
<evidence type="ECO:0000313" key="2">
    <source>
        <dbReference type="EMBL" id="EFM24611.1"/>
    </source>
</evidence>
<comment type="similarity">
    <text evidence="1">Belongs to the UPF0297 family.</text>
</comment>
<dbReference type="InterPro" id="IPR009309">
    <property type="entry name" value="IreB"/>
</dbReference>
<organism evidence="2 3">
    <name type="scientific">Peptoniphilus duerdenii ATCC BAA-1640</name>
    <dbReference type="NCBI Taxonomy" id="862517"/>
    <lineage>
        <taxon>Bacteria</taxon>
        <taxon>Bacillati</taxon>
        <taxon>Bacillota</taxon>
        <taxon>Tissierellia</taxon>
        <taxon>Tissierellales</taxon>
        <taxon>Peptoniphilaceae</taxon>
        <taxon>Peptoniphilus</taxon>
    </lineage>
</organism>
<dbReference type="Proteomes" id="UP000003280">
    <property type="component" value="Unassembled WGS sequence"/>
</dbReference>
<dbReference type="EMBL" id="AEEH01000050">
    <property type="protein sequence ID" value="EFM24611.1"/>
    <property type="molecule type" value="Genomic_DNA"/>
</dbReference>
<dbReference type="NCBIfam" id="NF003997">
    <property type="entry name" value="PRK05473.1"/>
    <property type="match status" value="1"/>
</dbReference>
<comment type="caution">
    <text evidence="2">The sequence shown here is derived from an EMBL/GenBank/DDBJ whole genome shotgun (WGS) entry which is preliminary data.</text>
</comment>
<dbReference type="eggNOG" id="COG4472">
    <property type="taxonomic scope" value="Bacteria"/>
</dbReference>
<dbReference type="PANTHER" id="PTHR40067:SF1">
    <property type="entry name" value="UPF0297 PROTEIN YRZL"/>
    <property type="match status" value="1"/>
</dbReference>
<gene>
    <name evidence="2" type="ORF">HMPREF9225_1747</name>
</gene>
<evidence type="ECO:0000313" key="3">
    <source>
        <dbReference type="Proteomes" id="UP000003280"/>
    </source>
</evidence>
<name>E0NNK8_9FIRM</name>
<sequence>MWYNGLWRKIMNKNHETQVFQKQDLETERIKSILKTVYDALKDKGYNPTDQIIGYILSGDPTYITGHNNARATIQEVERDELLEELLNSYLK</sequence>
<dbReference type="Pfam" id="PF06135">
    <property type="entry name" value="IreB"/>
    <property type="match status" value="1"/>
</dbReference>
<dbReference type="PANTHER" id="PTHR40067">
    <property type="entry name" value="UPF0297 PROTEIN YRZL"/>
    <property type="match status" value="1"/>
</dbReference>
<dbReference type="HOGENOM" id="CLU_162466_0_0_9"/>
<dbReference type="STRING" id="862517.HMPREF9225_1747"/>